<feature type="region of interest" description="Disordered" evidence="3">
    <location>
        <begin position="79"/>
        <end position="99"/>
    </location>
</feature>
<proteinExistence type="inferred from homology"/>
<dbReference type="NCBIfam" id="TIGR00251">
    <property type="entry name" value="DUF167 family protein"/>
    <property type="match status" value="1"/>
</dbReference>
<dbReference type="Gene3D" id="3.30.1200.10">
    <property type="entry name" value="YggU-like"/>
    <property type="match status" value="1"/>
</dbReference>
<evidence type="ECO:0000256" key="1">
    <source>
        <dbReference type="ARBA" id="ARBA00010364"/>
    </source>
</evidence>
<dbReference type="RefSeq" id="WP_090486823.1">
    <property type="nucleotide sequence ID" value="NZ_FOUO01000016.1"/>
</dbReference>
<dbReference type="PANTHER" id="PTHR13420:SF7">
    <property type="entry name" value="UPF0235 PROTEIN C15ORF40"/>
    <property type="match status" value="1"/>
</dbReference>
<evidence type="ECO:0000313" key="5">
    <source>
        <dbReference type="Proteomes" id="UP000199556"/>
    </source>
</evidence>
<organism evidence="4 5">
    <name type="scientific">Ectothiorhodospira mobilis</name>
    <dbReference type="NCBI Taxonomy" id="195064"/>
    <lineage>
        <taxon>Bacteria</taxon>
        <taxon>Pseudomonadati</taxon>
        <taxon>Pseudomonadota</taxon>
        <taxon>Gammaproteobacteria</taxon>
        <taxon>Chromatiales</taxon>
        <taxon>Ectothiorhodospiraceae</taxon>
        <taxon>Ectothiorhodospira</taxon>
    </lineage>
</organism>
<reference evidence="4 5" key="1">
    <citation type="submission" date="2016-10" db="EMBL/GenBank/DDBJ databases">
        <authorList>
            <person name="de Groot N.N."/>
        </authorList>
    </citation>
    <scope>NUCLEOTIDE SEQUENCE [LARGE SCALE GENOMIC DNA]</scope>
    <source>
        <strain evidence="4 5">DSM 4180</strain>
    </source>
</reference>
<dbReference type="InterPro" id="IPR036591">
    <property type="entry name" value="YggU-like_sf"/>
</dbReference>
<name>A0A1I4SFY2_ECTMO</name>
<comment type="similarity">
    <text evidence="1 2">Belongs to the UPF0235 family.</text>
</comment>
<dbReference type="Proteomes" id="UP000199556">
    <property type="component" value="Unassembled WGS sequence"/>
</dbReference>
<dbReference type="SUPFAM" id="SSF69786">
    <property type="entry name" value="YggU-like"/>
    <property type="match status" value="1"/>
</dbReference>
<dbReference type="Pfam" id="PF02594">
    <property type="entry name" value="DUF167"/>
    <property type="match status" value="1"/>
</dbReference>
<dbReference type="HAMAP" id="MF_00634">
    <property type="entry name" value="UPF0235"/>
    <property type="match status" value="1"/>
</dbReference>
<keyword evidence="5" id="KW-1185">Reference proteome</keyword>
<sequence length="99" mass="11064">MDAGWWQWRDRTLVLQLKLQPRASREKLGDPLEDRLKVYVNAPPVDGAANQRLVRLLAKRCGVPRSGVRITAGAKAREKTVEIDAPRQLPPPLDTCDPG</sequence>
<dbReference type="SMART" id="SM01152">
    <property type="entry name" value="DUF167"/>
    <property type="match status" value="1"/>
</dbReference>
<dbReference type="OrthoDB" id="9800587at2"/>
<dbReference type="GO" id="GO:0005737">
    <property type="term" value="C:cytoplasm"/>
    <property type="evidence" value="ECO:0007669"/>
    <property type="project" value="TreeGrafter"/>
</dbReference>
<accession>A0A1I4SFY2</accession>
<dbReference type="PANTHER" id="PTHR13420">
    <property type="entry name" value="UPF0235 PROTEIN C15ORF40"/>
    <property type="match status" value="1"/>
</dbReference>
<gene>
    <name evidence="4" type="ORF">SAMN05421721_11638</name>
</gene>
<protein>
    <recommendedName>
        <fullName evidence="2">UPF0235 protein SAMN05421721_11638</fullName>
    </recommendedName>
</protein>
<evidence type="ECO:0000256" key="2">
    <source>
        <dbReference type="HAMAP-Rule" id="MF_00634"/>
    </source>
</evidence>
<evidence type="ECO:0000313" key="4">
    <source>
        <dbReference type="EMBL" id="SFM63352.1"/>
    </source>
</evidence>
<evidence type="ECO:0000256" key="3">
    <source>
        <dbReference type="SAM" id="MobiDB-lite"/>
    </source>
</evidence>
<dbReference type="EMBL" id="FOUO01000016">
    <property type="protein sequence ID" value="SFM63352.1"/>
    <property type="molecule type" value="Genomic_DNA"/>
</dbReference>
<dbReference type="AlphaFoldDB" id="A0A1I4SFY2"/>
<dbReference type="STRING" id="195064.SAMN05421721_11638"/>
<dbReference type="InterPro" id="IPR003746">
    <property type="entry name" value="DUF167"/>
</dbReference>